<dbReference type="EMBL" id="BAABDU010000006">
    <property type="protein sequence ID" value="GAA3777242.1"/>
    <property type="molecule type" value="Genomic_DNA"/>
</dbReference>
<gene>
    <name evidence="1" type="ORF">GCM10022423_35790</name>
</gene>
<proteinExistence type="predicted"/>
<organism evidence="1 2">
    <name type="scientific">Flavobacterium ginsengiterrae</name>
    <dbReference type="NCBI Taxonomy" id="871695"/>
    <lineage>
        <taxon>Bacteria</taxon>
        <taxon>Pseudomonadati</taxon>
        <taxon>Bacteroidota</taxon>
        <taxon>Flavobacteriia</taxon>
        <taxon>Flavobacteriales</taxon>
        <taxon>Flavobacteriaceae</taxon>
        <taxon>Flavobacterium</taxon>
    </lineage>
</organism>
<protein>
    <submittedName>
        <fullName evidence="1">Uncharacterized protein</fullName>
    </submittedName>
</protein>
<accession>A0ABP7H3M4</accession>
<comment type="caution">
    <text evidence="1">The sequence shown here is derived from an EMBL/GenBank/DDBJ whole genome shotgun (WGS) entry which is preliminary data.</text>
</comment>
<sequence>MIYKSPIVENKSTAEFFAKIFNPCGPIITPEIIKPIIPGIFIFLSKIGDNRIIKSIKEKINTGLLKGNSNSCKKCLKNSIIL</sequence>
<keyword evidence="2" id="KW-1185">Reference proteome</keyword>
<name>A0ABP7H3M4_9FLAO</name>
<reference evidence="2" key="1">
    <citation type="journal article" date="2019" name="Int. J. Syst. Evol. Microbiol.">
        <title>The Global Catalogue of Microorganisms (GCM) 10K type strain sequencing project: providing services to taxonomists for standard genome sequencing and annotation.</title>
        <authorList>
            <consortium name="The Broad Institute Genomics Platform"/>
            <consortium name="The Broad Institute Genome Sequencing Center for Infectious Disease"/>
            <person name="Wu L."/>
            <person name="Ma J."/>
        </authorList>
    </citation>
    <scope>NUCLEOTIDE SEQUENCE [LARGE SCALE GENOMIC DNA]</scope>
    <source>
        <strain evidence="2">JCM 17337</strain>
    </source>
</reference>
<evidence type="ECO:0000313" key="1">
    <source>
        <dbReference type="EMBL" id="GAA3777242.1"/>
    </source>
</evidence>
<dbReference type="Proteomes" id="UP001500748">
    <property type="component" value="Unassembled WGS sequence"/>
</dbReference>
<evidence type="ECO:0000313" key="2">
    <source>
        <dbReference type="Proteomes" id="UP001500748"/>
    </source>
</evidence>